<keyword evidence="4" id="KW-0436">Ligase</keyword>
<feature type="domain" description="AMP-binding enzyme C-terminal" evidence="3">
    <location>
        <begin position="443"/>
        <end position="483"/>
    </location>
</feature>
<dbReference type="PANTHER" id="PTHR24096:SF422">
    <property type="entry name" value="BCDNA.GH02901"/>
    <property type="match status" value="1"/>
</dbReference>
<gene>
    <name evidence="4" type="ORF">MVEN_00987100</name>
</gene>
<dbReference type="Gene3D" id="3.40.50.980">
    <property type="match status" value="2"/>
</dbReference>
<dbReference type="Pfam" id="PF00501">
    <property type="entry name" value="AMP-binding"/>
    <property type="match status" value="1"/>
</dbReference>
<name>A0A8H6Y8Y5_9AGAR</name>
<evidence type="ECO:0000313" key="5">
    <source>
        <dbReference type="Proteomes" id="UP000620124"/>
    </source>
</evidence>
<keyword evidence="5" id="KW-1185">Reference proteome</keyword>
<dbReference type="Gene3D" id="2.30.38.10">
    <property type="entry name" value="Luciferase, Domain 3"/>
    <property type="match status" value="1"/>
</dbReference>
<evidence type="ECO:0000259" key="2">
    <source>
        <dbReference type="Pfam" id="PF00501"/>
    </source>
</evidence>
<keyword evidence="1" id="KW-1133">Transmembrane helix</keyword>
<dbReference type="InterPro" id="IPR025110">
    <property type="entry name" value="AMP-bd_C"/>
</dbReference>
<dbReference type="InterPro" id="IPR045851">
    <property type="entry name" value="AMP-bd_C_sf"/>
</dbReference>
<dbReference type="Pfam" id="PF13193">
    <property type="entry name" value="AMP-binding_C"/>
    <property type="match status" value="1"/>
</dbReference>
<comment type="caution">
    <text evidence="4">The sequence shown here is derived from an EMBL/GenBank/DDBJ whole genome shotgun (WGS) entry which is preliminary data.</text>
</comment>
<accession>A0A8H6Y8Y5</accession>
<feature type="transmembrane region" description="Helical" evidence="1">
    <location>
        <begin position="253"/>
        <end position="275"/>
    </location>
</feature>
<evidence type="ECO:0000313" key="4">
    <source>
        <dbReference type="EMBL" id="KAF7356535.1"/>
    </source>
</evidence>
<dbReference type="InterPro" id="IPR000873">
    <property type="entry name" value="AMP-dep_synth/lig_dom"/>
</dbReference>
<dbReference type="PANTHER" id="PTHR24096">
    <property type="entry name" value="LONG-CHAIN-FATTY-ACID--COA LIGASE"/>
    <property type="match status" value="1"/>
</dbReference>
<organism evidence="4 5">
    <name type="scientific">Mycena venus</name>
    <dbReference type="NCBI Taxonomy" id="2733690"/>
    <lineage>
        <taxon>Eukaryota</taxon>
        <taxon>Fungi</taxon>
        <taxon>Dikarya</taxon>
        <taxon>Basidiomycota</taxon>
        <taxon>Agaricomycotina</taxon>
        <taxon>Agaricomycetes</taxon>
        <taxon>Agaricomycetidae</taxon>
        <taxon>Agaricales</taxon>
        <taxon>Marasmiineae</taxon>
        <taxon>Mycenaceae</taxon>
        <taxon>Mycena</taxon>
    </lineage>
</organism>
<evidence type="ECO:0000256" key="1">
    <source>
        <dbReference type="SAM" id="Phobius"/>
    </source>
</evidence>
<dbReference type="SUPFAM" id="SSF56801">
    <property type="entry name" value="Acetyl-CoA synthetase-like"/>
    <property type="match status" value="1"/>
</dbReference>
<dbReference type="AlphaFoldDB" id="A0A8H6Y8Y5"/>
<dbReference type="OrthoDB" id="6509636at2759"/>
<dbReference type="EMBL" id="JACAZI010000007">
    <property type="protein sequence ID" value="KAF7356535.1"/>
    <property type="molecule type" value="Genomic_DNA"/>
</dbReference>
<proteinExistence type="predicted"/>
<evidence type="ECO:0000259" key="3">
    <source>
        <dbReference type="Pfam" id="PF13193"/>
    </source>
</evidence>
<feature type="domain" description="AMP-dependent synthetase/ligase" evidence="2">
    <location>
        <begin position="41"/>
        <end position="405"/>
    </location>
</feature>
<reference evidence="4" key="1">
    <citation type="submission" date="2020-05" db="EMBL/GenBank/DDBJ databases">
        <title>Mycena genomes resolve the evolution of fungal bioluminescence.</title>
        <authorList>
            <person name="Tsai I.J."/>
        </authorList>
    </citation>
    <scope>NUCLEOTIDE SEQUENCE</scope>
    <source>
        <strain evidence="4">CCC161011</strain>
    </source>
</reference>
<dbReference type="Proteomes" id="UP000620124">
    <property type="component" value="Unassembled WGS sequence"/>
</dbReference>
<dbReference type="Gene3D" id="3.30.300.30">
    <property type="match status" value="1"/>
</dbReference>
<dbReference type="GO" id="GO:0016405">
    <property type="term" value="F:CoA-ligase activity"/>
    <property type="evidence" value="ECO:0007669"/>
    <property type="project" value="TreeGrafter"/>
</dbReference>
<sequence>MPEFSTARTLPHIPDDVTVEQFILRDDHPARPVRPQSSPWLVADGTGVEVSLQEIQERTINLANGLHSRFGIGEDDVVLIFSGNHIEYPICTWAVHRLCAIISPCNPSSTVSELTNQLRQTRATLVIAHAQLLDVALSGAREAGIPEERILVIEEEDGALHGRRSVAYLMKHGLDTSPILGRKLHAGEGRRKIAFLCSSSGTTGKPKVVAISHFAFIAQVLQLAIHSRDETHASWDEQRYRPGDTCLAVLPFYHIYGLVASISLVLFSGMTVVVVPKFTFLGMLESIGRHKINHLMLVPPQVVLLCKESIVRNYDLSSVRVILCAAAPLSAELNEQLVNLFPDAHIGQAYGSTECTGGVSLWSTRSKRGFNGGQLLPEVVARVVKPDGTLCGYNEPGELLVKTPCCRARIFWQRRGHEGNICGRMDRLKEIIKVRGFQVAPAELEGCLLGHDMVADVCVVGMPESFSGEVPLAFVVPDKGCLVGIPERSECNFTSQEIYHGVRG</sequence>
<keyword evidence="1" id="KW-0812">Transmembrane</keyword>
<protein>
    <submittedName>
        <fullName evidence="4">4-coumarate--CoA ligase-like 7</fullName>
    </submittedName>
</protein>
<keyword evidence="1" id="KW-0472">Membrane</keyword>